<evidence type="ECO:0000256" key="3">
    <source>
        <dbReference type="ARBA" id="ARBA00022833"/>
    </source>
</evidence>
<dbReference type="Pfam" id="PF14257">
    <property type="entry name" value="DUF4349"/>
    <property type="match status" value="1"/>
</dbReference>
<keyword evidence="4" id="KW-1133">Transmembrane helix</keyword>
<dbReference type="PROSITE" id="PS51891">
    <property type="entry name" value="CENP_V_GFA"/>
    <property type="match status" value="1"/>
</dbReference>
<keyword evidence="4" id="KW-0472">Membrane</keyword>
<dbReference type="AlphaFoldDB" id="A0AA38XVQ3"/>
<name>A0AA38XVQ3_9EURO</name>
<dbReference type="GO" id="GO:0046872">
    <property type="term" value="F:metal ion binding"/>
    <property type="evidence" value="ECO:0007669"/>
    <property type="project" value="UniProtKB-KW"/>
</dbReference>
<keyword evidence="4" id="KW-0812">Transmembrane</keyword>
<evidence type="ECO:0000313" key="6">
    <source>
        <dbReference type="EMBL" id="KAJ9624638.1"/>
    </source>
</evidence>
<dbReference type="Pfam" id="PF04828">
    <property type="entry name" value="GFA"/>
    <property type="match status" value="1"/>
</dbReference>
<dbReference type="InterPro" id="IPR006913">
    <property type="entry name" value="CENP-V/GFA"/>
</dbReference>
<dbReference type="InterPro" id="IPR011057">
    <property type="entry name" value="Mss4-like_sf"/>
</dbReference>
<organism evidence="6">
    <name type="scientific">Knufia peltigerae</name>
    <dbReference type="NCBI Taxonomy" id="1002370"/>
    <lineage>
        <taxon>Eukaryota</taxon>
        <taxon>Fungi</taxon>
        <taxon>Dikarya</taxon>
        <taxon>Ascomycota</taxon>
        <taxon>Pezizomycotina</taxon>
        <taxon>Eurotiomycetes</taxon>
        <taxon>Chaetothyriomycetidae</taxon>
        <taxon>Chaetothyriales</taxon>
        <taxon>Trichomeriaceae</taxon>
        <taxon>Knufia</taxon>
    </lineage>
</organism>
<reference evidence="6" key="1">
    <citation type="submission" date="2022-10" db="EMBL/GenBank/DDBJ databases">
        <title>Culturing micro-colonial fungi from biological soil crusts in the Mojave desert and describing Neophaeococcomyces mojavensis, and introducing the new genera and species Taxawa tesnikishii.</title>
        <authorList>
            <person name="Kurbessoian T."/>
            <person name="Stajich J.E."/>
        </authorList>
    </citation>
    <scope>NUCLEOTIDE SEQUENCE</scope>
    <source>
        <strain evidence="6">TK_35</strain>
    </source>
</reference>
<dbReference type="PANTHER" id="PTHR28620:SF1">
    <property type="entry name" value="CENP-V_GFA DOMAIN-CONTAINING PROTEIN"/>
    <property type="match status" value="1"/>
</dbReference>
<dbReference type="GO" id="GO:0016846">
    <property type="term" value="F:carbon-sulfur lyase activity"/>
    <property type="evidence" value="ECO:0007669"/>
    <property type="project" value="InterPro"/>
</dbReference>
<accession>A0AA38XVQ3</accession>
<evidence type="ECO:0000256" key="2">
    <source>
        <dbReference type="ARBA" id="ARBA00022723"/>
    </source>
</evidence>
<gene>
    <name evidence="6" type="ORF">H2204_010677</name>
</gene>
<dbReference type="SUPFAM" id="SSF51316">
    <property type="entry name" value="Mss4-like"/>
    <property type="match status" value="1"/>
</dbReference>
<dbReference type="Gene3D" id="2.170.150.70">
    <property type="match status" value="1"/>
</dbReference>
<keyword evidence="3" id="KW-0862">Zinc</keyword>
<comment type="similarity">
    <text evidence="1">Belongs to the Gfa family.</text>
</comment>
<dbReference type="EMBL" id="JAPDRN010000092">
    <property type="protein sequence ID" value="KAJ9624638.1"/>
    <property type="molecule type" value="Genomic_DNA"/>
</dbReference>
<evidence type="ECO:0000256" key="4">
    <source>
        <dbReference type="SAM" id="Phobius"/>
    </source>
</evidence>
<feature type="domain" description="CENP-V/GFA" evidence="5">
    <location>
        <begin position="3"/>
        <end position="118"/>
    </location>
</feature>
<sequence length="380" mass="41175">MEYQGSCHCGRIAFTVQADVPIKDVIDCNCSMCRRRGSLLWFAPREAFQLGTDIADVATYQFNTHNIDHHHCRACGTAPYSEAVDPRSGLPMVAINVRCLPQVELAGFVAMTARRVWTRVLIVPALLLVLAACAKQSESAADAGGAAEAGVASPEGAFLAYEHDVQVQLEAAQIAPRIQQVAQACQNAKFGECAVLQVDQRSGEQPSGEVKVRIAPKGVESLIGLAGEGGKLQARNTRAEDLAQQVADTALTKARLEKEHARLLSYQDRGDLKIEDLMAITTRLSEIEAGVEQATKDAAQQRRRIDTQLVTMHFDTTSGQRSRSEIGEALSESGSILSTSVAFLIRAAAALLPVGLVALVMAWIVRALIRRRRRKLPPKT</sequence>
<dbReference type="PANTHER" id="PTHR28620">
    <property type="entry name" value="CENTROMERE PROTEIN V"/>
    <property type="match status" value="1"/>
</dbReference>
<evidence type="ECO:0000256" key="1">
    <source>
        <dbReference type="ARBA" id="ARBA00005495"/>
    </source>
</evidence>
<dbReference type="InterPro" id="IPR052355">
    <property type="entry name" value="CENP-V-like"/>
</dbReference>
<proteinExistence type="inferred from homology"/>
<comment type="caution">
    <text evidence="6">The sequence shown here is derived from an EMBL/GenBank/DDBJ whole genome shotgun (WGS) entry which is preliminary data.</text>
</comment>
<evidence type="ECO:0000259" key="5">
    <source>
        <dbReference type="PROSITE" id="PS51891"/>
    </source>
</evidence>
<keyword evidence="2" id="KW-0479">Metal-binding</keyword>
<protein>
    <recommendedName>
        <fullName evidence="5">CENP-V/GFA domain-containing protein</fullName>
    </recommendedName>
</protein>
<feature type="transmembrane region" description="Helical" evidence="4">
    <location>
        <begin position="343"/>
        <end position="369"/>
    </location>
</feature>
<dbReference type="InterPro" id="IPR025645">
    <property type="entry name" value="DUF4349"/>
</dbReference>